<sequence length="110" mass="12326">MKWMSWTRKLIYYKDGSRWEALALCSWLFSLLSGNTGRTFPSGNKRKTGYGRSLFQSQGPASKRFSLLGRVSDAPSRPRMVKVPVPPTDQLLRSSILHPSLDALLSTLPA</sequence>
<organism evidence="1">
    <name type="scientific">Sesamum latifolium</name>
    <dbReference type="NCBI Taxonomy" id="2727402"/>
    <lineage>
        <taxon>Eukaryota</taxon>
        <taxon>Viridiplantae</taxon>
        <taxon>Streptophyta</taxon>
        <taxon>Embryophyta</taxon>
        <taxon>Tracheophyta</taxon>
        <taxon>Spermatophyta</taxon>
        <taxon>Magnoliopsida</taxon>
        <taxon>eudicotyledons</taxon>
        <taxon>Gunneridae</taxon>
        <taxon>Pentapetalae</taxon>
        <taxon>asterids</taxon>
        <taxon>lamiids</taxon>
        <taxon>Lamiales</taxon>
        <taxon>Pedaliaceae</taxon>
        <taxon>Sesamum</taxon>
    </lineage>
</organism>
<reference evidence="1" key="2">
    <citation type="journal article" date="2024" name="Plant">
        <title>Genomic evolution and insights into agronomic trait innovations of Sesamum species.</title>
        <authorList>
            <person name="Miao H."/>
            <person name="Wang L."/>
            <person name="Qu L."/>
            <person name="Liu H."/>
            <person name="Sun Y."/>
            <person name="Le M."/>
            <person name="Wang Q."/>
            <person name="Wei S."/>
            <person name="Zheng Y."/>
            <person name="Lin W."/>
            <person name="Duan Y."/>
            <person name="Cao H."/>
            <person name="Xiong S."/>
            <person name="Wang X."/>
            <person name="Wei L."/>
            <person name="Li C."/>
            <person name="Ma Q."/>
            <person name="Ju M."/>
            <person name="Zhao R."/>
            <person name="Li G."/>
            <person name="Mu C."/>
            <person name="Tian Q."/>
            <person name="Mei H."/>
            <person name="Zhang T."/>
            <person name="Gao T."/>
            <person name="Zhang H."/>
        </authorList>
    </citation>
    <scope>NUCLEOTIDE SEQUENCE</scope>
    <source>
        <strain evidence="1">KEN1</strain>
    </source>
</reference>
<reference evidence="1" key="1">
    <citation type="submission" date="2020-06" db="EMBL/GenBank/DDBJ databases">
        <authorList>
            <person name="Li T."/>
            <person name="Hu X."/>
            <person name="Zhang T."/>
            <person name="Song X."/>
            <person name="Zhang H."/>
            <person name="Dai N."/>
            <person name="Sheng W."/>
            <person name="Hou X."/>
            <person name="Wei L."/>
        </authorList>
    </citation>
    <scope>NUCLEOTIDE SEQUENCE</scope>
    <source>
        <strain evidence="1">KEN1</strain>
        <tissue evidence="1">Leaf</tissue>
    </source>
</reference>
<gene>
    <name evidence="1" type="ORF">Slati_4555600</name>
</gene>
<protein>
    <submittedName>
        <fullName evidence="1">Uncharacterized protein</fullName>
    </submittedName>
</protein>
<comment type="caution">
    <text evidence="1">The sequence shown here is derived from an EMBL/GenBank/DDBJ whole genome shotgun (WGS) entry which is preliminary data.</text>
</comment>
<evidence type="ECO:0000313" key="1">
    <source>
        <dbReference type="EMBL" id="KAL0386482.1"/>
    </source>
</evidence>
<name>A0AAW2S349_9LAMI</name>
<dbReference type="AlphaFoldDB" id="A0AAW2S349"/>
<dbReference type="EMBL" id="JACGWN010000134">
    <property type="protein sequence ID" value="KAL0386482.1"/>
    <property type="molecule type" value="Genomic_DNA"/>
</dbReference>
<accession>A0AAW2S349</accession>
<proteinExistence type="predicted"/>